<reference evidence="3" key="2">
    <citation type="submission" date="2025-08" db="UniProtKB">
        <authorList>
            <consortium name="Ensembl"/>
        </authorList>
    </citation>
    <scope>IDENTIFICATION</scope>
</reference>
<dbReference type="SUPFAM" id="SSF56436">
    <property type="entry name" value="C-type lectin-like"/>
    <property type="match status" value="1"/>
</dbReference>
<protein>
    <recommendedName>
        <fullName evidence="2">C-type lectin domain-containing protein</fullName>
    </recommendedName>
</protein>
<dbReference type="AlphaFoldDB" id="A0A8C7R3S9"/>
<dbReference type="InterPro" id="IPR016186">
    <property type="entry name" value="C-type_lectin-like/link_sf"/>
</dbReference>
<evidence type="ECO:0000313" key="3">
    <source>
        <dbReference type="Ensembl" id="ENSOMYP00000046616.1"/>
    </source>
</evidence>
<dbReference type="Proteomes" id="UP000694395">
    <property type="component" value="Chromosome 17"/>
</dbReference>
<sequence length="178" mass="20222">MAIKTILLLSGAFALGDAKSLMEANLDQLPAFNPDWRPMVNVFIICRRWVVRETALNRAQGTECRSACPSGWSKYGSRSNLASVHSTAEYNFIQKMVMIQTGGFPRAWIGGYDLAQEGLWLCSDGSRFDFTNWSKGQRDNYQGKQNCLYFNYGAEKRWDEGICSTRLIFIYLSHGFKC</sequence>
<feature type="domain" description="C-type lectin" evidence="2">
    <location>
        <begin position="63"/>
        <end position="170"/>
    </location>
</feature>
<feature type="signal peptide" evidence="1">
    <location>
        <begin position="1"/>
        <end position="18"/>
    </location>
</feature>
<dbReference type="SMART" id="SM00034">
    <property type="entry name" value="CLECT"/>
    <property type="match status" value="1"/>
</dbReference>
<dbReference type="InterPro" id="IPR016187">
    <property type="entry name" value="CTDL_fold"/>
</dbReference>
<dbReference type="Gene3D" id="3.10.100.10">
    <property type="entry name" value="Mannose-Binding Protein A, subunit A"/>
    <property type="match status" value="1"/>
</dbReference>
<accession>A0A8C7R3S9</accession>
<reference evidence="3" key="1">
    <citation type="submission" date="2020-07" db="EMBL/GenBank/DDBJ databases">
        <title>A long reads based de novo assembly of the rainbow trout Arlee double haploid line genome.</title>
        <authorList>
            <person name="Gao G."/>
            <person name="Palti Y."/>
        </authorList>
    </citation>
    <scope>NUCLEOTIDE SEQUENCE [LARGE SCALE GENOMIC DNA]</scope>
</reference>
<evidence type="ECO:0000256" key="1">
    <source>
        <dbReference type="SAM" id="SignalP"/>
    </source>
</evidence>
<keyword evidence="4" id="KW-1185">Reference proteome</keyword>
<dbReference type="PANTHER" id="PTHR22803">
    <property type="entry name" value="MANNOSE, PHOSPHOLIPASE, LECTIN RECEPTOR RELATED"/>
    <property type="match status" value="1"/>
</dbReference>
<dbReference type="PROSITE" id="PS50041">
    <property type="entry name" value="C_TYPE_LECTIN_2"/>
    <property type="match status" value="1"/>
</dbReference>
<evidence type="ECO:0000259" key="2">
    <source>
        <dbReference type="PROSITE" id="PS50041"/>
    </source>
</evidence>
<keyword evidence="1" id="KW-0732">Signal</keyword>
<organism evidence="3 4">
    <name type="scientific">Oncorhynchus mykiss</name>
    <name type="common">Rainbow trout</name>
    <name type="synonym">Salmo gairdneri</name>
    <dbReference type="NCBI Taxonomy" id="8022"/>
    <lineage>
        <taxon>Eukaryota</taxon>
        <taxon>Metazoa</taxon>
        <taxon>Chordata</taxon>
        <taxon>Craniata</taxon>
        <taxon>Vertebrata</taxon>
        <taxon>Euteleostomi</taxon>
        <taxon>Actinopterygii</taxon>
        <taxon>Neopterygii</taxon>
        <taxon>Teleostei</taxon>
        <taxon>Protacanthopterygii</taxon>
        <taxon>Salmoniformes</taxon>
        <taxon>Salmonidae</taxon>
        <taxon>Salmoninae</taxon>
        <taxon>Oncorhynchus</taxon>
    </lineage>
</organism>
<feature type="chain" id="PRO_5034821979" description="C-type lectin domain-containing protein" evidence="1">
    <location>
        <begin position="19"/>
        <end position="178"/>
    </location>
</feature>
<proteinExistence type="predicted"/>
<dbReference type="InterPro" id="IPR050111">
    <property type="entry name" value="C-type_lectin/snaclec_domain"/>
</dbReference>
<evidence type="ECO:0000313" key="4">
    <source>
        <dbReference type="Proteomes" id="UP000694395"/>
    </source>
</evidence>
<dbReference type="Ensembl" id="ENSOMYT00000050704.2">
    <property type="protein sequence ID" value="ENSOMYP00000046616.1"/>
    <property type="gene ID" value="ENSOMYG00000021251.2"/>
</dbReference>
<dbReference type="Pfam" id="PF00059">
    <property type="entry name" value="Lectin_C"/>
    <property type="match status" value="1"/>
</dbReference>
<name>A0A8C7R3S9_ONCMY</name>
<reference evidence="3" key="3">
    <citation type="submission" date="2025-09" db="UniProtKB">
        <authorList>
            <consortium name="Ensembl"/>
        </authorList>
    </citation>
    <scope>IDENTIFICATION</scope>
</reference>
<dbReference type="GeneTree" id="ENSGT01140000283226"/>
<dbReference type="InterPro" id="IPR001304">
    <property type="entry name" value="C-type_lectin-like"/>
</dbReference>